<comment type="caution">
    <text evidence="1">The sequence shown here is derived from an EMBL/GenBank/DDBJ whole genome shotgun (WGS) entry which is preliminary data.</text>
</comment>
<name>A0ACC1M6N9_9FUNG</name>
<protein>
    <submittedName>
        <fullName evidence="1">Uncharacterized protein</fullName>
    </submittedName>
</protein>
<sequence length="321" mass="35803">MANSSAIAEFSSWQECTKNNPLNGMFKKKPRPITDDGGQGYGHRVASSGSASSSSTSLDKYGHTHDIVRAYLETMRGEQGTKEQRAQLQRLIQTMLDSRDSMDIAGLAFLATLDNGIITREMHQQIGILIQSRMQSPDLYDDSDRRLDDLYAKFIGDAFQFRRSPLREPISVLDADGFSHKWLSRNSRYQPAFAFHWEIPFLDNVANDSLSAPFEIHGIKCRLRFRKAFVLSNGETWAGVWLHNVGAGCRVVGVKFALVVSNCAYPTVLRAEVIKPTAGVRPSQGIGVKLFARLDELTAKERGSQHSIIESDSVRISVVHQ</sequence>
<organism evidence="1 2">
    <name type="scientific">Coemansia aciculifera</name>
    <dbReference type="NCBI Taxonomy" id="417176"/>
    <lineage>
        <taxon>Eukaryota</taxon>
        <taxon>Fungi</taxon>
        <taxon>Fungi incertae sedis</taxon>
        <taxon>Zoopagomycota</taxon>
        <taxon>Kickxellomycotina</taxon>
        <taxon>Kickxellomycetes</taxon>
        <taxon>Kickxellales</taxon>
        <taxon>Kickxellaceae</taxon>
        <taxon>Coemansia</taxon>
    </lineage>
</organism>
<dbReference type="EMBL" id="JANBVB010000169">
    <property type="protein sequence ID" value="KAJ2896777.1"/>
    <property type="molecule type" value="Genomic_DNA"/>
</dbReference>
<evidence type="ECO:0000313" key="2">
    <source>
        <dbReference type="Proteomes" id="UP001139981"/>
    </source>
</evidence>
<proteinExistence type="predicted"/>
<keyword evidence="2" id="KW-1185">Reference proteome</keyword>
<dbReference type="Proteomes" id="UP001139981">
    <property type="component" value="Unassembled WGS sequence"/>
</dbReference>
<evidence type="ECO:0000313" key="1">
    <source>
        <dbReference type="EMBL" id="KAJ2896777.1"/>
    </source>
</evidence>
<accession>A0ACC1M6N9</accession>
<reference evidence="1" key="1">
    <citation type="submission" date="2022-07" db="EMBL/GenBank/DDBJ databases">
        <title>Phylogenomic reconstructions and comparative analyses of Kickxellomycotina fungi.</title>
        <authorList>
            <person name="Reynolds N.K."/>
            <person name="Stajich J.E."/>
            <person name="Barry K."/>
            <person name="Grigoriev I.V."/>
            <person name="Crous P."/>
            <person name="Smith M.E."/>
        </authorList>
    </citation>
    <scope>NUCLEOTIDE SEQUENCE</scope>
    <source>
        <strain evidence="1">CBS 190363</strain>
    </source>
</reference>
<gene>
    <name evidence="1" type="ORF">IWW38_001922</name>
</gene>